<protein>
    <submittedName>
        <fullName evidence="2">Sugar ABC transporter substrate-binding protein</fullName>
    </submittedName>
</protein>
<dbReference type="PANTHER" id="PTHR43649:SF12">
    <property type="entry name" value="DIACETYLCHITOBIOSE BINDING PROTEIN DASA"/>
    <property type="match status" value="1"/>
</dbReference>
<name>A0A511UW23_9BACI</name>
<evidence type="ECO:0000256" key="1">
    <source>
        <dbReference type="SAM" id="SignalP"/>
    </source>
</evidence>
<dbReference type="RefSeq" id="WP_146934575.1">
    <property type="nucleotide sequence ID" value="NZ_BJXW01000003.1"/>
</dbReference>
<dbReference type="AlphaFoldDB" id="A0A511UW23"/>
<reference evidence="2 3" key="1">
    <citation type="submission" date="2019-07" db="EMBL/GenBank/DDBJ databases">
        <title>Whole genome shotgun sequence of Cerasibacillus quisquiliarum NBRC 102429.</title>
        <authorList>
            <person name="Hosoyama A."/>
            <person name="Uohara A."/>
            <person name="Ohji S."/>
            <person name="Ichikawa N."/>
        </authorList>
    </citation>
    <scope>NUCLEOTIDE SEQUENCE [LARGE SCALE GENOMIC DNA]</scope>
    <source>
        <strain evidence="2 3">NBRC 102429</strain>
    </source>
</reference>
<evidence type="ECO:0000313" key="3">
    <source>
        <dbReference type="Proteomes" id="UP000321491"/>
    </source>
</evidence>
<dbReference type="OrthoDB" id="9808332at2"/>
<dbReference type="Gene3D" id="3.40.190.10">
    <property type="entry name" value="Periplasmic binding protein-like II"/>
    <property type="match status" value="2"/>
</dbReference>
<organism evidence="2 3">
    <name type="scientific">Cerasibacillus quisquiliarum</name>
    <dbReference type="NCBI Taxonomy" id="227865"/>
    <lineage>
        <taxon>Bacteria</taxon>
        <taxon>Bacillati</taxon>
        <taxon>Bacillota</taxon>
        <taxon>Bacilli</taxon>
        <taxon>Bacillales</taxon>
        <taxon>Bacillaceae</taxon>
        <taxon>Cerasibacillus</taxon>
    </lineage>
</organism>
<feature type="signal peptide" evidence="1">
    <location>
        <begin position="1"/>
        <end position="21"/>
    </location>
</feature>
<sequence length="435" mass="48466">MKKKHLLLAMILIITMIFVSACGSDDAKKDSKDNKDSKGKTEQTTIEFWTMQLKPTFTEYIEGVIADFENENPDIKIDWLDVPAADLDKKILTAVSSNTAPDVVNLNPTFASKLAELDALVNMEEAVSDEDKQKYVKGAWEANRLQDVTFVIPWYLSTEVTLNNTKIYEEAGLDPEKPAKTYEEAKEYSKIIKEKTGKYGYFPSLDLSLVLQHMVVMGAELTNEDGTKAAFNTPEGLKAFEYFTELYQEDLIPKEALSGDQRNTIDMYQAGQVAFFAGSHFISQIKENAPEIYEHTKPSEAITGDTGKKTMSVQNIVVPKQTDNEEAAVKFALFLTNAENQLAFTKLTPILPSAVEALEDPYFTEAGEDAEPTDLVRITAAGQLDEAELLVPPMENYDELKEAMFDAISEAMLGEATPQEALDKAEKAWNEILAK</sequence>
<accession>A0A511UW23</accession>
<gene>
    <name evidence="2" type="ORF">CQU01_01860</name>
</gene>
<dbReference type="InterPro" id="IPR050490">
    <property type="entry name" value="Bact_solute-bd_prot1"/>
</dbReference>
<feature type="chain" id="PRO_5038874445" evidence="1">
    <location>
        <begin position="22"/>
        <end position="435"/>
    </location>
</feature>
<evidence type="ECO:0000313" key="2">
    <source>
        <dbReference type="EMBL" id="GEN29948.1"/>
    </source>
</evidence>
<dbReference type="EMBL" id="BJXW01000003">
    <property type="protein sequence ID" value="GEN29948.1"/>
    <property type="molecule type" value="Genomic_DNA"/>
</dbReference>
<dbReference type="Proteomes" id="UP000321491">
    <property type="component" value="Unassembled WGS sequence"/>
</dbReference>
<keyword evidence="1" id="KW-0732">Signal</keyword>
<dbReference type="InterPro" id="IPR006059">
    <property type="entry name" value="SBP"/>
</dbReference>
<comment type="caution">
    <text evidence="2">The sequence shown here is derived from an EMBL/GenBank/DDBJ whole genome shotgun (WGS) entry which is preliminary data.</text>
</comment>
<dbReference type="CDD" id="cd13585">
    <property type="entry name" value="PBP2_TMBP_like"/>
    <property type="match status" value="1"/>
</dbReference>
<dbReference type="PROSITE" id="PS51257">
    <property type="entry name" value="PROKAR_LIPOPROTEIN"/>
    <property type="match status" value="1"/>
</dbReference>
<dbReference type="Pfam" id="PF01547">
    <property type="entry name" value="SBP_bac_1"/>
    <property type="match status" value="1"/>
</dbReference>
<dbReference type="SUPFAM" id="SSF53850">
    <property type="entry name" value="Periplasmic binding protein-like II"/>
    <property type="match status" value="1"/>
</dbReference>
<keyword evidence="3" id="KW-1185">Reference proteome</keyword>
<proteinExistence type="predicted"/>
<dbReference type="PANTHER" id="PTHR43649">
    <property type="entry name" value="ARABINOSE-BINDING PROTEIN-RELATED"/>
    <property type="match status" value="1"/>
</dbReference>